<evidence type="ECO:0000256" key="1">
    <source>
        <dbReference type="ARBA" id="ARBA00004141"/>
    </source>
</evidence>
<feature type="transmembrane region" description="Helical" evidence="7">
    <location>
        <begin position="136"/>
        <end position="155"/>
    </location>
</feature>
<dbReference type="GO" id="GO:0055085">
    <property type="term" value="P:transmembrane transport"/>
    <property type="evidence" value="ECO:0007669"/>
    <property type="project" value="InterPro"/>
</dbReference>
<dbReference type="InterPro" id="IPR001626">
    <property type="entry name" value="ABC_TroCD"/>
</dbReference>
<dbReference type="FunFam" id="1.10.3470.10:FF:000003">
    <property type="entry name" value="Iron ABC transporter permease SitD"/>
    <property type="match status" value="1"/>
</dbReference>
<feature type="transmembrane region" description="Helical" evidence="7">
    <location>
        <begin position="252"/>
        <end position="269"/>
    </location>
</feature>
<dbReference type="Gene3D" id="1.10.3470.10">
    <property type="entry name" value="ABC transporter involved in vitamin B12 uptake, BtuC"/>
    <property type="match status" value="1"/>
</dbReference>
<dbReference type="Pfam" id="PF00950">
    <property type="entry name" value="ABC-3"/>
    <property type="match status" value="1"/>
</dbReference>
<evidence type="ECO:0000256" key="6">
    <source>
        <dbReference type="RuleBase" id="RU003943"/>
    </source>
</evidence>
<dbReference type="EMBL" id="NVUS01000021">
    <property type="protein sequence ID" value="PCI98480.1"/>
    <property type="molecule type" value="Genomic_DNA"/>
</dbReference>
<comment type="caution">
    <text evidence="8">The sequence shown here is derived from an EMBL/GenBank/DDBJ whole genome shotgun (WGS) entry which is preliminary data.</text>
</comment>
<evidence type="ECO:0000256" key="5">
    <source>
        <dbReference type="ARBA" id="ARBA00023136"/>
    </source>
</evidence>
<dbReference type="AlphaFoldDB" id="A0A2A4YV19"/>
<dbReference type="InterPro" id="IPR037294">
    <property type="entry name" value="ABC_BtuC-like"/>
</dbReference>
<dbReference type="PANTHER" id="PTHR30477:SF24">
    <property type="entry name" value="IRON TRANSPORT SYSTEM MEMBRANE PROTEIN HI_0359-RELATED"/>
    <property type="match status" value="1"/>
</dbReference>
<feature type="transmembrane region" description="Helical" evidence="7">
    <location>
        <begin position="97"/>
        <end position="116"/>
    </location>
</feature>
<accession>A0A2A4YV19</accession>
<gene>
    <name evidence="8" type="ORF">COB13_13635</name>
</gene>
<proteinExistence type="inferred from homology"/>
<comment type="similarity">
    <text evidence="2 6">Belongs to the ABC-3 integral membrane protein family.</text>
</comment>
<evidence type="ECO:0000256" key="4">
    <source>
        <dbReference type="ARBA" id="ARBA00022989"/>
    </source>
</evidence>
<keyword evidence="3 6" id="KW-0812">Transmembrane</keyword>
<sequence>MTEIIEYLIEPMQYAFMQRAMLMAVLVGLVCAIFSCFLVLKGWSLMGDAVSHAVLPGIVLAYILAIPLSIGAFVAGLFCAIATGYVKENSRLKEDSIMGIIFSGMFALGLVIYLKVQPDIHLDHILFGNILGVQAADLWETGIICVGTLLLIILRRHDLLLYCFDQAYARAIGLPVKLIHYTLLVMLSLTIVASLKAVGVILVIAMLIAPGAIAYLISNRFSAMLIIASCVAVGSSITGVFVSFYLDADTGATIILIQTIIFIITFLFAPKSGILRTKTAI</sequence>
<evidence type="ECO:0000256" key="3">
    <source>
        <dbReference type="ARBA" id="ARBA00022692"/>
    </source>
</evidence>
<keyword evidence="5 7" id="KW-0472">Membrane</keyword>
<reference evidence="8" key="2">
    <citation type="journal article" date="2018" name="ISME J.">
        <title>A dynamic microbial community with high functional redundancy inhabits the cold, oxic subseafloor aquifer.</title>
        <authorList>
            <person name="Tully B.J."/>
            <person name="Wheat C.G."/>
            <person name="Glazer B.T."/>
            <person name="Huber J.A."/>
        </authorList>
    </citation>
    <scope>NUCLEOTIDE SEQUENCE</scope>
    <source>
        <strain evidence="8">NORP83</strain>
    </source>
</reference>
<dbReference type="GO" id="GO:0010043">
    <property type="term" value="P:response to zinc ion"/>
    <property type="evidence" value="ECO:0007669"/>
    <property type="project" value="TreeGrafter"/>
</dbReference>
<dbReference type="GO" id="GO:0071281">
    <property type="term" value="P:cellular response to iron ion"/>
    <property type="evidence" value="ECO:0007669"/>
    <property type="project" value="UniProtKB-ARBA"/>
</dbReference>
<name>A0A2A4YV19_9PROT</name>
<feature type="transmembrane region" description="Helical" evidence="7">
    <location>
        <begin position="60"/>
        <end position="85"/>
    </location>
</feature>
<dbReference type="GO" id="GO:0043190">
    <property type="term" value="C:ATP-binding cassette (ABC) transporter complex"/>
    <property type="evidence" value="ECO:0007669"/>
    <property type="project" value="InterPro"/>
</dbReference>
<evidence type="ECO:0000313" key="8">
    <source>
        <dbReference type="EMBL" id="PCI98480.1"/>
    </source>
</evidence>
<dbReference type="SUPFAM" id="SSF81345">
    <property type="entry name" value="ABC transporter involved in vitamin B12 uptake, BtuC"/>
    <property type="match status" value="1"/>
</dbReference>
<reference key="1">
    <citation type="submission" date="2017-08" db="EMBL/GenBank/DDBJ databases">
        <title>A dynamic microbial community with high functional redundancy inhabits the cold, oxic subseafloor aquifer.</title>
        <authorList>
            <person name="Tully B.J."/>
            <person name="Wheat C.G."/>
            <person name="Glazer B.T."/>
            <person name="Huber J.A."/>
        </authorList>
    </citation>
    <scope>NUCLEOTIDE SEQUENCE [LARGE SCALE GENOMIC DNA]</scope>
</reference>
<keyword evidence="4 7" id="KW-1133">Transmembrane helix</keyword>
<dbReference type="CDD" id="cd06550">
    <property type="entry name" value="TM_ABC_iron-siderophores_like"/>
    <property type="match status" value="1"/>
</dbReference>
<dbReference type="PANTHER" id="PTHR30477">
    <property type="entry name" value="ABC-TRANSPORTER METAL-BINDING PROTEIN"/>
    <property type="match status" value="1"/>
</dbReference>
<feature type="transmembrane region" description="Helical" evidence="7">
    <location>
        <begin position="20"/>
        <end position="40"/>
    </location>
</feature>
<protein>
    <submittedName>
        <fullName evidence="8">Iron ABC transporter permease</fullName>
    </submittedName>
</protein>
<organism evidence="8">
    <name type="scientific">OCS116 cluster bacterium</name>
    <dbReference type="NCBI Taxonomy" id="2030921"/>
    <lineage>
        <taxon>Bacteria</taxon>
        <taxon>Pseudomonadati</taxon>
        <taxon>Pseudomonadota</taxon>
        <taxon>Alphaproteobacteria</taxon>
        <taxon>OCS116 cluster</taxon>
    </lineage>
</organism>
<comment type="subcellular location">
    <subcellularLocation>
        <location evidence="6">Cell membrane</location>
        <topology evidence="6">Multi-pass membrane protein</topology>
    </subcellularLocation>
    <subcellularLocation>
        <location evidence="1">Membrane</location>
        <topology evidence="1">Multi-pass membrane protein</topology>
    </subcellularLocation>
</comment>
<feature type="transmembrane region" description="Helical" evidence="7">
    <location>
        <begin position="167"/>
        <end position="191"/>
    </location>
</feature>
<evidence type="ECO:0000256" key="2">
    <source>
        <dbReference type="ARBA" id="ARBA00008034"/>
    </source>
</evidence>
<keyword evidence="6" id="KW-0813">Transport</keyword>
<feature type="transmembrane region" description="Helical" evidence="7">
    <location>
        <begin position="197"/>
        <end position="217"/>
    </location>
</feature>
<evidence type="ECO:0000256" key="7">
    <source>
        <dbReference type="SAM" id="Phobius"/>
    </source>
</evidence>
<feature type="transmembrane region" description="Helical" evidence="7">
    <location>
        <begin position="224"/>
        <end position="246"/>
    </location>
</feature>